<dbReference type="SMART" id="SM00091">
    <property type="entry name" value="PAS"/>
    <property type="match status" value="1"/>
</dbReference>
<dbReference type="SUPFAM" id="SSF55073">
    <property type="entry name" value="Nucleotide cyclase"/>
    <property type="match status" value="1"/>
</dbReference>
<dbReference type="PROSITE" id="PS50883">
    <property type="entry name" value="EAL"/>
    <property type="match status" value="1"/>
</dbReference>
<dbReference type="NCBIfam" id="TIGR00254">
    <property type="entry name" value="GGDEF"/>
    <property type="match status" value="1"/>
</dbReference>
<evidence type="ECO:0000259" key="1">
    <source>
        <dbReference type="PROSITE" id="PS50112"/>
    </source>
</evidence>
<dbReference type="AlphaFoldDB" id="A0A291PCR9"/>
<dbReference type="InterPro" id="IPR001633">
    <property type="entry name" value="EAL_dom"/>
</dbReference>
<dbReference type="Pfam" id="PF13426">
    <property type="entry name" value="PAS_9"/>
    <property type="match status" value="1"/>
</dbReference>
<evidence type="ECO:0000313" key="4">
    <source>
        <dbReference type="EMBL" id="ATJ84658.1"/>
    </source>
</evidence>
<dbReference type="InterPro" id="IPR035965">
    <property type="entry name" value="PAS-like_dom_sf"/>
</dbReference>
<proteinExistence type="predicted"/>
<dbReference type="SUPFAM" id="SSF141868">
    <property type="entry name" value="EAL domain-like"/>
    <property type="match status" value="1"/>
</dbReference>
<dbReference type="PROSITE" id="PS50887">
    <property type="entry name" value="GGDEF"/>
    <property type="match status" value="1"/>
</dbReference>
<dbReference type="Gene3D" id="3.30.450.20">
    <property type="entry name" value="PAS domain"/>
    <property type="match status" value="1"/>
</dbReference>
<dbReference type="Proteomes" id="UP000219993">
    <property type="component" value="Chromosome"/>
</dbReference>
<dbReference type="PANTHER" id="PTHR44757">
    <property type="entry name" value="DIGUANYLATE CYCLASE DGCP"/>
    <property type="match status" value="1"/>
</dbReference>
<reference evidence="4 5" key="1">
    <citation type="journal article" date="2017" name="Sci. Rep.">
        <title>Revealing the Saline Adaptation Strategies of the Halophilic Bacterium Halomonas beimenensis through High-throughput Omics and Transposon Mutagenesis Approaches.</title>
        <authorList>
            <person name="Chen Y.H."/>
            <person name="Lin S.S."/>
            <person name="Shyu Y.T."/>
        </authorList>
    </citation>
    <scope>NUCLEOTIDE SEQUENCE [LARGE SCALE GENOMIC DNA]</scope>
    <source>
        <strain evidence="4 5">NTU-111</strain>
    </source>
</reference>
<dbReference type="OrthoDB" id="9176779at2"/>
<accession>A0A291PCR9</accession>
<dbReference type="Gene3D" id="3.30.70.270">
    <property type="match status" value="1"/>
</dbReference>
<dbReference type="SUPFAM" id="SSF55785">
    <property type="entry name" value="PYP-like sensor domain (PAS domain)"/>
    <property type="match status" value="1"/>
</dbReference>
<dbReference type="RefSeq" id="WP_097790822.1">
    <property type="nucleotide sequence ID" value="NZ_BAAADT010000021.1"/>
</dbReference>
<feature type="domain" description="GGDEF" evidence="3">
    <location>
        <begin position="179"/>
        <end position="308"/>
    </location>
</feature>
<evidence type="ECO:0000259" key="2">
    <source>
        <dbReference type="PROSITE" id="PS50883"/>
    </source>
</evidence>
<dbReference type="NCBIfam" id="TIGR00229">
    <property type="entry name" value="sensory_box"/>
    <property type="match status" value="1"/>
</dbReference>
<dbReference type="Gene3D" id="3.20.20.450">
    <property type="entry name" value="EAL domain"/>
    <property type="match status" value="1"/>
</dbReference>
<dbReference type="InterPro" id="IPR035919">
    <property type="entry name" value="EAL_sf"/>
</dbReference>
<dbReference type="InterPro" id="IPR000014">
    <property type="entry name" value="PAS"/>
</dbReference>
<evidence type="ECO:0000313" key="5">
    <source>
        <dbReference type="Proteomes" id="UP000219993"/>
    </source>
</evidence>
<dbReference type="InterPro" id="IPR052155">
    <property type="entry name" value="Biofilm_reg_signaling"/>
</dbReference>
<dbReference type="KEGG" id="hbe:BEI_3671"/>
<dbReference type="CDD" id="cd01949">
    <property type="entry name" value="GGDEF"/>
    <property type="match status" value="1"/>
</dbReference>
<dbReference type="SMART" id="SM00052">
    <property type="entry name" value="EAL"/>
    <property type="match status" value="1"/>
</dbReference>
<dbReference type="EMBL" id="CP021435">
    <property type="protein sequence ID" value="ATJ84658.1"/>
    <property type="molecule type" value="Genomic_DNA"/>
</dbReference>
<keyword evidence="5" id="KW-1185">Reference proteome</keyword>
<dbReference type="CDD" id="cd00130">
    <property type="entry name" value="PAS"/>
    <property type="match status" value="1"/>
</dbReference>
<dbReference type="InterPro" id="IPR000160">
    <property type="entry name" value="GGDEF_dom"/>
</dbReference>
<sequence>MARQEGGRVDGVTEEECRPRHCGCDGEASVEALVAESFHHAGEAMLITAQDGRILAANEAFRAMTGQAHEAMIGEPLERFLLREAQSRDADDAPGRRQVSYRNALGRVCPAIMSRVPVQTENGRPCHHVITLVDLATHGDRDGPGASHHDFDALTGLPNLQLLTRLIQEAMHRVRLRGGRLTVCSLDIDHFKQLNDRLGQTLGDLVLSTFAYRIRQLLQDDDILARIGGDEFVLLLHHGTDEADLGRLLEAIRRPLRLGERTLQLTASLGVSSFPGDDVAGDVLLRHATQAMYRAKQRGRNTFHVFDPTRDRELQVRQERRQRFARAVADQELRLHYQPQIDMTDGRVIGLEALVRWQHPEEGLLSPAAFLPLVEGSSLESVLGEWVIDQALRQLSAWQSDGLPLCVHVNISPAHLLAEDFTERLASLLQRHDRVPRGRLKLEVLETAAMHDIEAAQAVMRHCQALGIDFALDDFGTGFSSLTNLRRLPVDLIKIDQSFVRAMLDDPDDRAIVESVVFMARRFGRPLLAEGVETLAHARALVALGCTLAQGYGIARPMPAASLPAWLREWSGRHGWHAIGMS</sequence>
<organism evidence="4 5">
    <name type="scientific">Halomonas beimenensis</name>
    <dbReference type="NCBI Taxonomy" id="475662"/>
    <lineage>
        <taxon>Bacteria</taxon>
        <taxon>Pseudomonadati</taxon>
        <taxon>Pseudomonadota</taxon>
        <taxon>Gammaproteobacteria</taxon>
        <taxon>Oceanospirillales</taxon>
        <taxon>Halomonadaceae</taxon>
        <taxon>Halomonas</taxon>
    </lineage>
</organism>
<dbReference type="PROSITE" id="PS50112">
    <property type="entry name" value="PAS"/>
    <property type="match status" value="1"/>
</dbReference>
<dbReference type="Pfam" id="PF00990">
    <property type="entry name" value="GGDEF"/>
    <property type="match status" value="1"/>
</dbReference>
<feature type="domain" description="PAS" evidence="1">
    <location>
        <begin position="30"/>
        <end position="75"/>
    </location>
</feature>
<feature type="domain" description="EAL" evidence="2">
    <location>
        <begin position="317"/>
        <end position="571"/>
    </location>
</feature>
<dbReference type="PANTHER" id="PTHR44757:SF2">
    <property type="entry name" value="BIOFILM ARCHITECTURE MAINTENANCE PROTEIN MBAA"/>
    <property type="match status" value="1"/>
</dbReference>
<dbReference type="CDD" id="cd01948">
    <property type="entry name" value="EAL"/>
    <property type="match status" value="1"/>
</dbReference>
<dbReference type="Pfam" id="PF00563">
    <property type="entry name" value="EAL"/>
    <property type="match status" value="1"/>
</dbReference>
<dbReference type="InterPro" id="IPR029787">
    <property type="entry name" value="Nucleotide_cyclase"/>
</dbReference>
<dbReference type="SMART" id="SM00267">
    <property type="entry name" value="GGDEF"/>
    <property type="match status" value="1"/>
</dbReference>
<name>A0A291PCR9_9GAMM</name>
<dbReference type="InterPro" id="IPR043128">
    <property type="entry name" value="Rev_trsase/Diguanyl_cyclase"/>
</dbReference>
<gene>
    <name evidence="4" type="ORF">BEI_3671</name>
</gene>
<protein>
    <submittedName>
        <fullName evidence="4">Diguanylate cyclase/phosphodiesterase (GGDEF &amp; EAL domains) with PAS/PAC sensor(S)</fullName>
    </submittedName>
</protein>
<evidence type="ECO:0000259" key="3">
    <source>
        <dbReference type="PROSITE" id="PS50887"/>
    </source>
</evidence>